<organism evidence="2 3">
    <name type="scientific">Struthio camelus australis</name>
    <dbReference type="NCBI Taxonomy" id="441894"/>
    <lineage>
        <taxon>Eukaryota</taxon>
        <taxon>Metazoa</taxon>
        <taxon>Chordata</taxon>
        <taxon>Craniata</taxon>
        <taxon>Vertebrata</taxon>
        <taxon>Euteleostomi</taxon>
        <taxon>Archelosauria</taxon>
        <taxon>Archosauria</taxon>
        <taxon>Dinosauria</taxon>
        <taxon>Saurischia</taxon>
        <taxon>Theropoda</taxon>
        <taxon>Coelurosauria</taxon>
        <taxon>Aves</taxon>
        <taxon>Palaeognathae</taxon>
        <taxon>Struthioniformes</taxon>
        <taxon>Struthionidae</taxon>
        <taxon>Struthio</taxon>
    </lineage>
</organism>
<accession>A0A093HI28</accession>
<feature type="coiled-coil region" evidence="1">
    <location>
        <begin position="119"/>
        <end position="153"/>
    </location>
</feature>
<protein>
    <submittedName>
        <fullName evidence="2">Coiled-coil domain-containing protein 175</fullName>
    </submittedName>
</protein>
<dbReference type="PANTHER" id="PTHR35347:SF1">
    <property type="entry name" value="COILED-COIL DOMAIN-CONTAINING PROTEIN 175"/>
    <property type="match status" value="1"/>
</dbReference>
<evidence type="ECO:0000313" key="2">
    <source>
        <dbReference type="EMBL" id="KFV79125.1"/>
    </source>
</evidence>
<sequence length="167" mass="19183">IRRRTLERLEELTIENSSLRVRVQNFPGVIMAEMTALVTAARESSAAQIDQLQSALKNLAREIELLDEKQALCEKQNAALCEKQERLRVPYEGSVDLLNEKMERKVNTNVLLNDTCAKTRDTEREVIRAKAALKELKEKIAEKMHKFGKEKEDCDRKVELLKCTSQL</sequence>
<proteinExistence type="predicted"/>
<reference evidence="2 3" key="1">
    <citation type="submission" date="2014-04" db="EMBL/GenBank/DDBJ databases">
        <title>Genome evolution of avian class.</title>
        <authorList>
            <person name="Zhang G."/>
            <person name="Li C."/>
        </authorList>
    </citation>
    <scope>NUCLEOTIDE SEQUENCE [LARGE SCALE GENOMIC DNA]</scope>
    <source>
        <strain evidence="2">BGI_N308</strain>
    </source>
</reference>
<name>A0A093HI28_STRCA</name>
<feature type="non-terminal residue" evidence="2">
    <location>
        <position position="167"/>
    </location>
</feature>
<evidence type="ECO:0000256" key="1">
    <source>
        <dbReference type="SAM" id="Coils"/>
    </source>
</evidence>
<gene>
    <name evidence="2" type="ORF">N308_13296</name>
</gene>
<evidence type="ECO:0000313" key="3">
    <source>
        <dbReference type="Proteomes" id="UP000053584"/>
    </source>
</evidence>
<dbReference type="PANTHER" id="PTHR35347">
    <property type="entry name" value="COILED-COIL DOMAIN-CONTAINING PROTEIN 175"/>
    <property type="match status" value="1"/>
</dbReference>
<dbReference type="InterPro" id="IPR038834">
    <property type="entry name" value="CCDC175"/>
</dbReference>
<feature type="coiled-coil region" evidence="1">
    <location>
        <begin position="2"/>
        <end position="76"/>
    </location>
</feature>
<dbReference type="AlphaFoldDB" id="A0A093HI28"/>
<feature type="non-terminal residue" evidence="2">
    <location>
        <position position="1"/>
    </location>
</feature>
<keyword evidence="3" id="KW-1185">Reference proteome</keyword>
<dbReference type="Proteomes" id="UP000053584">
    <property type="component" value="Unassembled WGS sequence"/>
</dbReference>
<keyword evidence="1" id="KW-0175">Coiled coil</keyword>
<dbReference type="EMBL" id="KL206132">
    <property type="protein sequence ID" value="KFV79125.1"/>
    <property type="molecule type" value="Genomic_DNA"/>
</dbReference>